<reference evidence="2" key="1">
    <citation type="journal article" date="2011" name="Genome Biol.">
        <title>Comparative genomics of the social amoebae Dictyostelium discoideum and Dictyostelium purpureum.</title>
        <authorList>
            <consortium name="US DOE Joint Genome Institute (JGI-PGF)"/>
            <person name="Sucgang R."/>
            <person name="Kuo A."/>
            <person name="Tian X."/>
            <person name="Salerno W."/>
            <person name="Parikh A."/>
            <person name="Feasley C.L."/>
            <person name="Dalin E."/>
            <person name="Tu H."/>
            <person name="Huang E."/>
            <person name="Barry K."/>
            <person name="Lindquist E."/>
            <person name="Shapiro H."/>
            <person name="Bruce D."/>
            <person name="Schmutz J."/>
            <person name="Salamov A."/>
            <person name="Fey P."/>
            <person name="Gaudet P."/>
            <person name="Anjard C."/>
            <person name="Babu M.M."/>
            <person name="Basu S."/>
            <person name="Bushmanova Y."/>
            <person name="van der Wel H."/>
            <person name="Katoh-Kurasawa M."/>
            <person name="Dinh C."/>
            <person name="Coutinho P.M."/>
            <person name="Saito T."/>
            <person name="Elias M."/>
            <person name="Schaap P."/>
            <person name="Kay R.R."/>
            <person name="Henrissat B."/>
            <person name="Eichinger L."/>
            <person name="Rivero F."/>
            <person name="Putnam N.H."/>
            <person name="West C.M."/>
            <person name="Loomis W.F."/>
            <person name="Chisholm R.L."/>
            <person name="Shaulsky G."/>
            <person name="Strassmann J.E."/>
            <person name="Queller D.C."/>
            <person name="Kuspa A."/>
            <person name="Grigoriev I.V."/>
        </authorList>
    </citation>
    <scope>NUCLEOTIDE SEQUENCE [LARGE SCALE GENOMIC DNA]</scope>
    <source>
        <strain evidence="2">QSDP1</strain>
    </source>
</reference>
<accession>F0ZFB8</accession>
<dbReference type="OMA" id="HKNCFNT"/>
<dbReference type="RefSeq" id="XP_003286121.1">
    <property type="nucleotide sequence ID" value="XM_003286073.1"/>
</dbReference>
<sequence length="85" mass="9214">MNSFGKIVQSSRVYLNSVAVNSSFPASSNNSSKFLSTLNLSRKNERIASLSVVHKSCFNTSNVEQKFLEEVGYGQADPALNPSPS</sequence>
<dbReference type="eggNOG" id="ENOG502RIK5">
    <property type="taxonomic scope" value="Eukaryota"/>
</dbReference>
<dbReference type="GeneID" id="10499969"/>
<dbReference type="KEGG" id="dpp:DICPUDRAFT_46562"/>
<proteinExistence type="predicted"/>
<dbReference type="EMBL" id="GL871001">
    <property type="protein sequence ID" value="EGC37380.1"/>
    <property type="molecule type" value="Genomic_DNA"/>
</dbReference>
<dbReference type="Proteomes" id="UP000001064">
    <property type="component" value="Unassembled WGS sequence"/>
</dbReference>
<evidence type="ECO:0000313" key="1">
    <source>
        <dbReference type="EMBL" id="EGC37380.1"/>
    </source>
</evidence>
<dbReference type="AlphaFoldDB" id="F0ZFB8"/>
<dbReference type="InParanoid" id="F0ZFB8"/>
<dbReference type="VEuPathDB" id="AmoebaDB:DICPUDRAFT_46562"/>
<evidence type="ECO:0000313" key="2">
    <source>
        <dbReference type="Proteomes" id="UP000001064"/>
    </source>
</evidence>
<gene>
    <name evidence="1" type="ORF">DICPUDRAFT_46562</name>
</gene>
<dbReference type="FunCoup" id="F0ZFB8">
    <property type="interactions" value="373"/>
</dbReference>
<dbReference type="OrthoDB" id="19582at2759"/>
<name>F0ZFB8_DICPU</name>
<protein>
    <submittedName>
        <fullName evidence="1">Uncharacterized protein</fullName>
    </submittedName>
</protein>
<organism evidence="1 2">
    <name type="scientific">Dictyostelium purpureum</name>
    <name type="common">Slime mold</name>
    <dbReference type="NCBI Taxonomy" id="5786"/>
    <lineage>
        <taxon>Eukaryota</taxon>
        <taxon>Amoebozoa</taxon>
        <taxon>Evosea</taxon>
        <taxon>Eumycetozoa</taxon>
        <taxon>Dictyostelia</taxon>
        <taxon>Dictyosteliales</taxon>
        <taxon>Dictyosteliaceae</taxon>
        <taxon>Dictyostelium</taxon>
    </lineage>
</organism>
<keyword evidence="2" id="KW-1185">Reference proteome</keyword>